<dbReference type="InterPro" id="IPR006140">
    <property type="entry name" value="D-isomer_DH_NAD-bd"/>
</dbReference>
<dbReference type="SUPFAM" id="SSF52283">
    <property type="entry name" value="Formate/glycerate dehydrogenase catalytic domain-like"/>
    <property type="match status" value="1"/>
</dbReference>
<dbReference type="InterPro" id="IPR006139">
    <property type="entry name" value="D-isomer_2_OHA_DH_cat_dom"/>
</dbReference>
<dbReference type="RefSeq" id="WP_172173781.1">
    <property type="nucleotide sequence ID" value="NZ_CASGIA010000003.1"/>
</dbReference>
<dbReference type="SUPFAM" id="SSF51735">
    <property type="entry name" value="NAD(P)-binding Rossmann-fold domains"/>
    <property type="match status" value="1"/>
</dbReference>
<proteinExistence type="inferred from homology"/>
<evidence type="ECO:0000256" key="4">
    <source>
        <dbReference type="RuleBase" id="RU003719"/>
    </source>
</evidence>
<accession>A0ABX2AQH4</accession>
<reference evidence="7 8" key="1">
    <citation type="submission" date="2020-05" db="EMBL/GenBank/DDBJ databases">
        <title>Distinct polysaccharide utilization as determinants for interspecies competition between intestinal Prevotella spp.</title>
        <authorList>
            <person name="Galvez E.J.C."/>
            <person name="Iljazovic A."/>
            <person name="Strowig T."/>
        </authorList>
    </citation>
    <scope>NUCLEOTIDE SEQUENCE [LARGE SCALE GENOMIC DNA]</scope>
    <source>
        <strain evidence="7 8">PROD</strain>
    </source>
</reference>
<dbReference type="InterPro" id="IPR029753">
    <property type="entry name" value="D-isomer_DH_CS"/>
</dbReference>
<evidence type="ECO:0000259" key="6">
    <source>
        <dbReference type="Pfam" id="PF02826"/>
    </source>
</evidence>
<protein>
    <submittedName>
        <fullName evidence="7">D-2-hydroxyacid dehydrogenase</fullName>
    </submittedName>
</protein>
<dbReference type="Gene3D" id="3.40.50.720">
    <property type="entry name" value="NAD(P)-binding Rossmann-like Domain"/>
    <property type="match status" value="2"/>
</dbReference>
<evidence type="ECO:0000256" key="2">
    <source>
        <dbReference type="ARBA" id="ARBA00023002"/>
    </source>
</evidence>
<evidence type="ECO:0000313" key="8">
    <source>
        <dbReference type="Proteomes" id="UP001193734"/>
    </source>
</evidence>
<dbReference type="GeneID" id="82156357"/>
<dbReference type="EMBL" id="JABKKE010000001">
    <property type="protein sequence ID" value="NPE12944.1"/>
    <property type="molecule type" value="Genomic_DNA"/>
</dbReference>
<dbReference type="InterPro" id="IPR050418">
    <property type="entry name" value="D-iso_2-hydroxyacid_DH_PdxB"/>
</dbReference>
<dbReference type="PROSITE" id="PS00671">
    <property type="entry name" value="D_2_HYDROXYACID_DH_3"/>
    <property type="match status" value="1"/>
</dbReference>
<keyword evidence="3" id="KW-0520">NAD</keyword>
<dbReference type="Pfam" id="PF00389">
    <property type="entry name" value="2-Hacid_dh"/>
    <property type="match status" value="1"/>
</dbReference>
<dbReference type="PROSITE" id="PS00670">
    <property type="entry name" value="D_2_HYDROXYACID_DH_2"/>
    <property type="match status" value="1"/>
</dbReference>
<feature type="domain" description="D-isomer specific 2-hydroxyacid dehydrogenase catalytic" evidence="5">
    <location>
        <begin position="22"/>
        <end position="317"/>
    </location>
</feature>
<organism evidence="7 8">
    <name type="scientific">Xylanibacter rodentium</name>
    <dbReference type="NCBI Taxonomy" id="2736289"/>
    <lineage>
        <taxon>Bacteria</taxon>
        <taxon>Pseudomonadati</taxon>
        <taxon>Bacteroidota</taxon>
        <taxon>Bacteroidia</taxon>
        <taxon>Bacteroidales</taxon>
        <taxon>Prevotellaceae</taxon>
        <taxon>Xylanibacter</taxon>
    </lineage>
</organism>
<comment type="similarity">
    <text evidence="1 4">Belongs to the D-isomer specific 2-hydroxyacid dehydrogenase family.</text>
</comment>
<dbReference type="InterPro" id="IPR036291">
    <property type="entry name" value="NAD(P)-bd_dom_sf"/>
</dbReference>
<sequence>MNIVVLDGYSLNPGDLSWHGLNQEGELTVYPRTSADEVIERCVEADAILTNKVVLDAAIMNSLPRLKYIGVLATGYNVVDIAAARALDIVVTNVPAYSTDSVVQMTFAHILNMTNRIGHYAGQNRTGQWSRSEDFCYWNTPLTELSGKTIGIYGLGSIGMKVARVAMAFGMDVFAFTSKASSVLPAGIQKTTFDGLLGASDVLTLHCPLTADTRAIINSDTIARMKPGALLVNTARGPLIDEKAVAYALADGRLGGYGADVMCDEPPAADNPLLSAPNAFVTPHIAWATREARVRLMSVAVDNVRAFAAGHPVNVVNR</sequence>
<dbReference type="PANTHER" id="PTHR43761:SF1">
    <property type="entry name" value="D-ISOMER SPECIFIC 2-HYDROXYACID DEHYDROGENASE CATALYTIC DOMAIN-CONTAINING PROTEIN-RELATED"/>
    <property type="match status" value="1"/>
</dbReference>
<dbReference type="CDD" id="cd12162">
    <property type="entry name" value="2-Hacid_dh_4"/>
    <property type="match status" value="1"/>
</dbReference>
<dbReference type="Proteomes" id="UP001193734">
    <property type="component" value="Unassembled WGS sequence"/>
</dbReference>
<name>A0ABX2AQH4_9BACT</name>
<evidence type="ECO:0000313" key="7">
    <source>
        <dbReference type="EMBL" id="NPE12944.1"/>
    </source>
</evidence>
<evidence type="ECO:0000256" key="1">
    <source>
        <dbReference type="ARBA" id="ARBA00005854"/>
    </source>
</evidence>
<comment type="caution">
    <text evidence="7">The sequence shown here is derived from an EMBL/GenBank/DDBJ whole genome shotgun (WGS) entry which is preliminary data.</text>
</comment>
<keyword evidence="8" id="KW-1185">Reference proteome</keyword>
<evidence type="ECO:0000259" key="5">
    <source>
        <dbReference type="Pfam" id="PF00389"/>
    </source>
</evidence>
<dbReference type="PANTHER" id="PTHR43761">
    <property type="entry name" value="D-ISOMER SPECIFIC 2-HYDROXYACID DEHYDROGENASE FAMILY PROTEIN (AFU_ORTHOLOGUE AFUA_1G13630)"/>
    <property type="match status" value="1"/>
</dbReference>
<feature type="domain" description="D-isomer specific 2-hydroxyacid dehydrogenase NAD-binding" evidence="6">
    <location>
        <begin position="107"/>
        <end position="286"/>
    </location>
</feature>
<dbReference type="Pfam" id="PF02826">
    <property type="entry name" value="2-Hacid_dh_C"/>
    <property type="match status" value="1"/>
</dbReference>
<evidence type="ECO:0000256" key="3">
    <source>
        <dbReference type="ARBA" id="ARBA00023027"/>
    </source>
</evidence>
<keyword evidence="2 4" id="KW-0560">Oxidoreductase</keyword>
<gene>
    <name evidence="7" type="ORF">HPS55_01115</name>
</gene>